<feature type="transmembrane region" description="Helical" evidence="1">
    <location>
        <begin position="562"/>
        <end position="583"/>
    </location>
</feature>
<feature type="transmembrane region" description="Helical" evidence="1">
    <location>
        <begin position="357"/>
        <end position="377"/>
    </location>
</feature>
<keyword evidence="1" id="KW-0812">Transmembrane</keyword>
<feature type="transmembrane region" description="Helical" evidence="1">
    <location>
        <begin position="384"/>
        <end position="407"/>
    </location>
</feature>
<protein>
    <submittedName>
        <fullName evidence="2">Uncharacterized protein</fullName>
    </submittedName>
</protein>
<dbReference type="STRING" id="1577474.GA0111570_10193"/>
<keyword evidence="1" id="KW-1133">Transmembrane helix</keyword>
<sequence length="638" mass="65349">MAASTPGAGLTPPGDGVVRASGWSRPRWLRHRWLRHLVGLAVLLGVLMVVARPVQVTPVPVSTSRLVVIGVGERGELGPVDRTVLESRSTSSAYGVVATDRNIGECVSAAWLSLGTGRLASTGAECEPQVTLSPGVRLGGVGGAAVTNWQQLASINSALTLDLGRNERRLADATEPTGDRCILAVGPGAALAAADRDGTVQRYSDLAAWQAGGYPTDCRVTIVDAAVSSGEAIRHLVDAQRATVVVVGLGPAGPLVRDSGGVPRADKLKLSSVQAAYRVDPDGTARAGALSSETTREPGVITLSDVSAAIADVLGGQDAMVGPTRAASLGVVPGPVSAQRAADLLRTVSVLQDRRPILLAHGGVLVALLLVSAVMVLRRAWRHAPILGAALTTWPIALLSAGAVPWYAAHRPVLAGIAVVLAAWLVATVLARLLTTPRRPAGIAGAALVLAATAASAALGDAWQWGTLLDSTTALGPDWVGIGPGAAAICVGSALSIAAWWADRLPKRDSVIAIVALVVLCGIVLLPNVTYAVALLCGGVVLTFADTARSWVRAAIPWADPLFAGNSVATLVAALVGTALLFVDSGTILLRAAPETPIFGGLMMGWLGCVTLAIWLEIRAAAWFTARDAGQLPAPTSL</sequence>
<dbReference type="AlphaFoldDB" id="A0A1G6GCY0"/>
<accession>A0A1G6GCY0</accession>
<organism evidence="2 3">
    <name type="scientific">Raineyella antarctica</name>
    <dbReference type="NCBI Taxonomy" id="1577474"/>
    <lineage>
        <taxon>Bacteria</taxon>
        <taxon>Bacillati</taxon>
        <taxon>Actinomycetota</taxon>
        <taxon>Actinomycetes</taxon>
        <taxon>Propionibacteriales</taxon>
        <taxon>Propionibacteriaceae</taxon>
        <taxon>Raineyella</taxon>
    </lineage>
</organism>
<proteinExistence type="predicted"/>
<keyword evidence="1" id="KW-0472">Membrane</keyword>
<keyword evidence="3" id="KW-1185">Reference proteome</keyword>
<gene>
    <name evidence="2" type="ORF">GA0111570_10193</name>
</gene>
<feature type="transmembrane region" description="Helical" evidence="1">
    <location>
        <begin position="514"/>
        <end position="542"/>
    </location>
</feature>
<name>A0A1G6GCY0_9ACTN</name>
<reference evidence="2 3" key="1">
    <citation type="submission" date="2016-06" db="EMBL/GenBank/DDBJ databases">
        <authorList>
            <person name="Olsen C.W."/>
            <person name="Carey S."/>
            <person name="Hinshaw L."/>
            <person name="Karasin A.I."/>
        </authorList>
    </citation>
    <scope>NUCLEOTIDE SEQUENCE [LARGE SCALE GENOMIC DNA]</scope>
    <source>
        <strain evidence="2 3">LZ-22</strain>
    </source>
</reference>
<evidence type="ECO:0000256" key="1">
    <source>
        <dbReference type="SAM" id="Phobius"/>
    </source>
</evidence>
<evidence type="ECO:0000313" key="3">
    <source>
        <dbReference type="Proteomes" id="UP000199086"/>
    </source>
</evidence>
<feature type="transmembrane region" description="Helical" evidence="1">
    <location>
        <begin position="441"/>
        <end position="459"/>
    </location>
</feature>
<dbReference type="RefSeq" id="WP_175557253.1">
    <property type="nucleotide sequence ID" value="NZ_FMYF01000001.1"/>
</dbReference>
<feature type="transmembrane region" description="Helical" evidence="1">
    <location>
        <begin position="479"/>
        <end position="502"/>
    </location>
</feature>
<feature type="transmembrane region" description="Helical" evidence="1">
    <location>
        <begin position="595"/>
        <end position="616"/>
    </location>
</feature>
<dbReference type="Proteomes" id="UP000199086">
    <property type="component" value="Unassembled WGS sequence"/>
</dbReference>
<feature type="transmembrane region" description="Helical" evidence="1">
    <location>
        <begin position="413"/>
        <end position="434"/>
    </location>
</feature>
<evidence type="ECO:0000313" key="2">
    <source>
        <dbReference type="EMBL" id="SDB79824.1"/>
    </source>
</evidence>
<dbReference type="EMBL" id="FMYF01000001">
    <property type="protein sequence ID" value="SDB79824.1"/>
    <property type="molecule type" value="Genomic_DNA"/>
</dbReference>